<dbReference type="OrthoDB" id="9779554at2"/>
<feature type="transmembrane region" description="Helical" evidence="11">
    <location>
        <begin position="52"/>
        <end position="78"/>
    </location>
</feature>
<evidence type="ECO:0000256" key="11">
    <source>
        <dbReference type="RuleBase" id="RU363058"/>
    </source>
</evidence>
<feature type="transmembrane region" description="Helical" evidence="11">
    <location>
        <begin position="401"/>
        <end position="422"/>
    </location>
</feature>
<accession>Q8D366</accession>
<dbReference type="GO" id="GO:0015293">
    <property type="term" value="F:symporter activity"/>
    <property type="evidence" value="ECO:0007669"/>
    <property type="project" value="UniProtKB-KW"/>
</dbReference>
<feature type="transmembrane region" description="Helical" evidence="11">
    <location>
        <begin position="12"/>
        <end position="31"/>
    </location>
</feature>
<keyword evidence="3 11" id="KW-0813">Transport</keyword>
<dbReference type="KEGG" id="wbr:pitA"/>
<dbReference type="HOGENOM" id="CLU_015355_4_0_6"/>
<evidence type="ECO:0000256" key="2">
    <source>
        <dbReference type="ARBA" id="ARBA00005342"/>
    </source>
</evidence>
<keyword evidence="9 11" id="KW-0472">Membrane</keyword>
<keyword evidence="5 11" id="KW-0592">Phosphate transport</keyword>
<organism evidence="12 13">
    <name type="scientific">Wigglesworthia glossinidia brevipalpis</name>
    <dbReference type="NCBI Taxonomy" id="36870"/>
    <lineage>
        <taxon>Bacteria</taxon>
        <taxon>Pseudomonadati</taxon>
        <taxon>Pseudomonadota</taxon>
        <taxon>Gammaproteobacteria</taxon>
        <taxon>Enterobacterales</taxon>
        <taxon>Erwiniaceae</taxon>
        <taxon>Wigglesworthia</taxon>
    </lineage>
</organism>
<feature type="transmembrane region" description="Helical" evidence="11">
    <location>
        <begin position="98"/>
        <end position="118"/>
    </location>
</feature>
<proteinExistence type="inferred from homology"/>
<comment type="similarity">
    <text evidence="2">Belongs to the inorganic phosphate transporter (PiT) (TC 2.A.20) family. Pit subfamily.</text>
</comment>
<keyword evidence="8 11" id="KW-1133">Transmembrane helix</keyword>
<dbReference type="eggNOG" id="COG0306">
    <property type="taxonomic scope" value="Bacteria"/>
</dbReference>
<evidence type="ECO:0000256" key="5">
    <source>
        <dbReference type="ARBA" id="ARBA00022592"/>
    </source>
</evidence>
<dbReference type="EMBL" id="BA000021">
    <property type="protein sequence ID" value="BAC24281.1"/>
    <property type="molecule type" value="Genomic_DNA"/>
</dbReference>
<evidence type="ECO:0000256" key="7">
    <source>
        <dbReference type="ARBA" id="ARBA00022847"/>
    </source>
</evidence>
<keyword evidence="7" id="KW-0769">Symport</keyword>
<keyword evidence="13" id="KW-1185">Reference proteome</keyword>
<evidence type="ECO:0000256" key="9">
    <source>
        <dbReference type="ARBA" id="ARBA00023136"/>
    </source>
</evidence>
<comment type="catalytic activity">
    <reaction evidence="10">
        <text>phosphate(in) + H(+)(in) = phosphate(out) + H(+)(out)</text>
        <dbReference type="Rhea" id="RHEA:29939"/>
        <dbReference type="ChEBI" id="CHEBI:15378"/>
        <dbReference type="ChEBI" id="CHEBI:43474"/>
    </reaction>
</comment>
<dbReference type="InterPro" id="IPR001204">
    <property type="entry name" value="Phos_transporter"/>
</dbReference>
<dbReference type="PANTHER" id="PTHR11101:SF65">
    <property type="entry name" value="LOW-AFFINITY INORGANIC PHOSPHATE TRANSPORTER PITA-RELATED"/>
    <property type="match status" value="1"/>
</dbReference>
<comment type="subcellular location">
    <subcellularLocation>
        <location evidence="1">Cell membrane</location>
        <topology evidence="1">Multi-pass membrane protein</topology>
    </subcellularLocation>
    <subcellularLocation>
        <location evidence="11">Membrane</location>
        <topology evidence="11">Multi-pass membrane protein</topology>
    </subcellularLocation>
</comment>
<gene>
    <name evidence="12" type="primary">pitA</name>
</gene>
<evidence type="ECO:0000313" key="13">
    <source>
        <dbReference type="Proteomes" id="UP000000562"/>
    </source>
</evidence>
<evidence type="ECO:0000256" key="1">
    <source>
        <dbReference type="ARBA" id="ARBA00004651"/>
    </source>
</evidence>
<feature type="transmembrane region" description="Helical" evidence="11">
    <location>
        <begin position="494"/>
        <end position="515"/>
    </location>
</feature>
<evidence type="ECO:0000256" key="6">
    <source>
        <dbReference type="ARBA" id="ARBA00022692"/>
    </source>
</evidence>
<keyword evidence="4" id="KW-1003">Cell membrane</keyword>
<feature type="transmembrane region" description="Helical" evidence="11">
    <location>
        <begin position="125"/>
        <end position="145"/>
    </location>
</feature>
<feature type="transmembrane region" description="Helical" evidence="11">
    <location>
        <begin position="235"/>
        <end position="253"/>
    </location>
</feature>
<dbReference type="GO" id="GO:0035435">
    <property type="term" value="P:phosphate ion transmembrane transport"/>
    <property type="evidence" value="ECO:0007669"/>
    <property type="project" value="TreeGrafter"/>
</dbReference>
<dbReference type="GO" id="GO:0005886">
    <property type="term" value="C:plasma membrane"/>
    <property type="evidence" value="ECO:0007669"/>
    <property type="project" value="UniProtKB-SubCell"/>
</dbReference>
<dbReference type="AlphaFoldDB" id="Q8D366"/>
<evidence type="ECO:0000256" key="10">
    <source>
        <dbReference type="ARBA" id="ARBA00047348"/>
    </source>
</evidence>
<feature type="transmembrane region" description="Helical" evidence="11">
    <location>
        <begin position="210"/>
        <end position="229"/>
    </location>
</feature>
<evidence type="ECO:0000313" key="12">
    <source>
        <dbReference type="EMBL" id="BAC24281.1"/>
    </source>
</evidence>
<dbReference type="GO" id="GO:0005315">
    <property type="term" value="F:phosphate transmembrane transporter activity"/>
    <property type="evidence" value="ECO:0007669"/>
    <property type="project" value="InterPro"/>
</dbReference>
<dbReference type="Proteomes" id="UP000000562">
    <property type="component" value="Chromosome"/>
</dbReference>
<dbReference type="PANTHER" id="PTHR11101">
    <property type="entry name" value="PHOSPHATE TRANSPORTER"/>
    <property type="match status" value="1"/>
</dbReference>
<name>Q8D366_WIGBR</name>
<sequence>MLYLNLFQELGLYTACMLCIAILFVLLYEFINGFHDTANAVVTVIYTKALPPNLAVIFSGFFNFLGVILGGLSVAYTIVHLLPSSLLLNTSSINGLKMMFSILLAAIMWNFGTWYFRLPVSSSHTLIGAIIGVGLSSQIFTNTSINQNLNISKLYEVFFSLIISPIIGFLISGTFIIILRKIWKDKKINKKIHFTPSETEKIYGNKKPPFWIRVSLIFSAASISFSHGANDGQKGIGLIMLILIGVFPAGFVINMDTNSYNINTSRNAINNVYEYFSKNKNILFNLIENKEEKKFLKEKKINDLNSFIPNKYKNKFCISENIEDTFCKSVNVFIIIKYTSDLLSEKDNFYQLSSDQRFYLRKLILYISDIINETIHLPNISNEDKKFLKNLNKDIIYIVEYSPIWITIIIALSLACGTIISWKRVAQTIGEKIGKREMTYAQSLSAQFTSALSIGIASYTGMPVSTTHVLSSAVAGAVLTDHGEIQWKTVKNILMAWILTLPITMVLSGILYISIYKI</sequence>
<reference evidence="12 13" key="1">
    <citation type="journal article" date="2002" name="Nat. Genet.">
        <title>Genome sequence of the endocellular obligate symbiont of tsetse flies, Wigglesworthia glossinidia.</title>
        <authorList>
            <person name="Akman L."/>
            <person name="Yamashita A."/>
            <person name="Watanabe H."/>
            <person name="Oshima K."/>
            <person name="Shiba T."/>
            <person name="Hattori M."/>
            <person name="Aksoy S."/>
        </authorList>
    </citation>
    <scope>NUCLEOTIDE SEQUENCE [LARGE SCALE GENOMIC DNA]</scope>
</reference>
<dbReference type="Pfam" id="PF01384">
    <property type="entry name" value="PHO4"/>
    <property type="match status" value="1"/>
</dbReference>
<evidence type="ECO:0000256" key="3">
    <source>
        <dbReference type="ARBA" id="ARBA00022448"/>
    </source>
</evidence>
<protein>
    <recommendedName>
        <fullName evidence="11">Phosphate transporter</fullName>
    </recommendedName>
</protein>
<dbReference type="STRING" id="36870.gene:10368623"/>
<evidence type="ECO:0000256" key="8">
    <source>
        <dbReference type="ARBA" id="ARBA00022989"/>
    </source>
</evidence>
<evidence type="ECO:0000256" key="4">
    <source>
        <dbReference type="ARBA" id="ARBA00022475"/>
    </source>
</evidence>
<keyword evidence="6 11" id="KW-0812">Transmembrane</keyword>
<feature type="transmembrane region" description="Helical" evidence="11">
    <location>
        <begin position="157"/>
        <end position="179"/>
    </location>
</feature>